<dbReference type="RefSeq" id="XP_013783154.1">
    <property type="nucleotide sequence ID" value="XM_013927700.2"/>
</dbReference>
<dbReference type="RefSeq" id="XP_022251220.1">
    <property type="nucleotide sequence ID" value="XM_022395512.1"/>
</dbReference>
<organism evidence="4 7">
    <name type="scientific">Limulus polyphemus</name>
    <name type="common">Atlantic horseshoe crab</name>
    <dbReference type="NCBI Taxonomy" id="6850"/>
    <lineage>
        <taxon>Eukaryota</taxon>
        <taxon>Metazoa</taxon>
        <taxon>Ecdysozoa</taxon>
        <taxon>Arthropoda</taxon>
        <taxon>Chelicerata</taxon>
        <taxon>Merostomata</taxon>
        <taxon>Xiphosura</taxon>
        <taxon>Limulidae</taxon>
        <taxon>Limulus</taxon>
    </lineage>
</organism>
<keyword evidence="5 6" id="KW-0269">Exonuclease</keyword>
<feature type="domain" description="Mut7-C RNAse" evidence="3">
    <location>
        <begin position="641"/>
        <end position="742"/>
    </location>
</feature>
<proteinExistence type="predicted"/>
<reference evidence="5 6" key="1">
    <citation type="submission" date="2025-05" db="UniProtKB">
        <authorList>
            <consortium name="RefSeq"/>
        </authorList>
    </citation>
    <scope>IDENTIFICATION</scope>
    <source>
        <tissue evidence="5 6">Muscle</tissue>
    </source>
</reference>
<dbReference type="InterPro" id="IPR052408">
    <property type="entry name" value="Exonuclease_MUT-7-like"/>
</dbReference>
<dbReference type="SUPFAM" id="SSF53098">
    <property type="entry name" value="Ribonuclease H-like"/>
    <property type="match status" value="1"/>
</dbReference>
<dbReference type="Pfam" id="PF01927">
    <property type="entry name" value="Mut7-C"/>
    <property type="match status" value="2"/>
</dbReference>
<evidence type="ECO:0000313" key="4">
    <source>
        <dbReference type="Proteomes" id="UP000694941"/>
    </source>
</evidence>
<dbReference type="Gene3D" id="3.30.420.10">
    <property type="entry name" value="Ribonuclease H-like superfamily/Ribonuclease H"/>
    <property type="match status" value="1"/>
</dbReference>
<dbReference type="GO" id="GO:0004527">
    <property type="term" value="F:exonuclease activity"/>
    <property type="evidence" value="ECO:0007669"/>
    <property type="project" value="UniProtKB-KW"/>
</dbReference>
<dbReference type="InterPro" id="IPR002782">
    <property type="entry name" value="Mut7-C_RNAse_dom"/>
</dbReference>
<feature type="domain" description="Mut7-C RNAse" evidence="3">
    <location>
        <begin position="802"/>
        <end position="833"/>
    </location>
</feature>
<keyword evidence="5 6" id="KW-0540">Nuclease</keyword>
<sequence length="928" mass="106414">MTSPMDNNNIRGIQGQLEILQKLWSDGRQRRTEPLVVFLRQCFENADNCYQLCLELFQNSCDFFKPKSSGLAYTVMREFGEWLKASGDKHLSCLNQEVKSTVLKAILLQKNTNMVRIVCDIYRLAEDGDMFINTVKSLILKQAFNEACLYVGALQLHQHFKLEEIVIPLILQDKVHLVEFYLQNQHELQLQLILFLDSVFSKPAEIENLVTNLKVHSVRKEKLRPKSLGKLLGRLVKLYGIPIEKCPNLCQRRSAGAFRYILYKKYIERSITDESYDEMIKEAVGQDPNLQRELLTELTCFNDNTGAVKWAIFYNIPKSEWPESLCQSALESNDSKYCYQEQVSSNTGKSESDKWSEERWDVDADPSSYLQLRLSDCDVHIVYTLDEFCRAMLDIFQNYDVVGLDAEWKPTFGISEPRISLLQMAVWDSVYLLDMIQLHQCLMPEHWKLLIEDIFCNNKILKLGYSIKSDLQMLTRFIPSYKDQLKKLSQVVDLGNVFSKFQKDHPELVKASELCPTKRDSKGLSELSRIILGQPLNKDEQFSDWERRPLRSAQVKYAALDAFCLLQIYEELYTRASSLSLNIDDLIQNVIDQPSFTSKTKQEKSPKKKNKPKPNVKPTCCSVPDLPAESTFPATKARDFKVVVDTMLQGLGRNLRICGVDTVILENADDHDKAAKVAQREDRYILTSGTPYAMLKNHVPPGMCFNVPCDSTAKEQTEIVFKYYNILVTEDDLFTRCPVCNGSEYVFIPSNDLYNMWLHHQSVPCPVLIKKERVHEYTGGSVNLDSAVIDSGVRIQLDCLAEPVFDRLALFYVCKSCGKVYWDGSHHDHIKQTWSKLLVDEIQNNQKFEANQTGQPVKQIELPTTVSSQLVSGQEVGKGRGKKYVAKSSCDQGHQGAKKKEIPFVSEFLDEEEEDDMWDSENEVYLCS</sequence>
<evidence type="ECO:0000259" key="2">
    <source>
        <dbReference type="Pfam" id="PF01612"/>
    </source>
</evidence>
<evidence type="ECO:0000313" key="6">
    <source>
        <dbReference type="RefSeq" id="XP_022251220.1"/>
    </source>
</evidence>
<evidence type="ECO:0000259" key="3">
    <source>
        <dbReference type="Pfam" id="PF01927"/>
    </source>
</evidence>
<gene>
    <name evidence="5 6 7" type="primary">LOC106467353</name>
</gene>
<dbReference type="InterPro" id="IPR002562">
    <property type="entry name" value="3'-5'_exonuclease_dom"/>
</dbReference>
<keyword evidence="4" id="KW-1185">Reference proteome</keyword>
<evidence type="ECO:0000313" key="7">
    <source>
        <dbReference type="RefSeq" id="XP_022251221.1"/>
    </source>
</evidence>
<protein>
    <submittedName>
        <fullName evidence="5 6">Exonuclease mut-7 homolog</fullName>
    </submittedName>
</protein>
<dbReference type="GeneID" id="106467353"/>
<dbReference type="InterPro" id="IPR036397">
    <property type="entry name" value="RNaseH_sf"/>
</dbReference>
<evidence type="ECO:0000313" key="5">
    <source>
        <dbReference type="RefSeq" id="XP_013783154.1"/>
    </source>
</evidence>
<name>A0ABM1T5R5_LIMPO</name>
<dbReference type="PANTHER" id="PTHR47765">
    <property type="entry name" value="3'-5' EXONUCLEASE DOMAIN-CONTAINING PROTEIN"/>
    <property type="match status" value="1"/>
</dbReference>
<dbReference type="InterPro" id="IPR012337">
    <property type="entry name" value="RNaseH-like_sf"/>
</dbReference>
<dbReference type="PANTHER" id="PTHR47765:SF2">
    <property type="entry name" value="EXONUCLEASE MUT-7 HOMOLOG"/>
    <property type="match status" value="1"/>
</dbReference>
<keyword evidence="5 6" id="KW-0378">Hydrolase</keyword>
<dbReference type="RefSeq" id="XP_022251221.1">
    <property type="nucleotide sequence ID" value="XM_022395513.1"/>
</dbReference>
<dbReference type="Proteomes" id="UP000694941">
    <property type="component" value="Unplaced"/>
</dbReference>
<feature type="region of interest" description="Disordered" evidence="1">
    <location>
        <begin position="597"/>
        <end position="620"/>
    </location>
</feature>
<accession>A0ABM1T5R5</accession>
<evidence type="ECO:0000256" key="1">
    <source>
        <dbReference type="SAM" id="MobiDB-lite"/>
    </source>
</evidence>
<dbReference type="Pfam" id="PF01612">
    <property type="entry name" value="DNA_pol_A_exo1"/>
    <property type="match status" value="1"/>
</dbReference>
<feature type="domain" description="3'-5' exonuclease" evidence="2">
    <location>
        <begin position="388"/>
        <end position="573"/>
    </location>
</feature>